<evidence type="ECO:0000256" key="5">
    <source>
        <dbReference type="ARBA" id="ARBA00023125"/>
    </source>
</evidence>
<dbReference type="PANTHER" id="PTHR13964:SF37">
    <property type="entry name" value="AT-RICH INTERACTIVE DOMAIN-CONTAINING PROTEIN 5B"/>
    <property type="match status" value="1"/>
</dbReference>
<feature type="compositionally biased region" description="Basic and acidic residues" evidence="9">
    <location>
        <begin position="666"/>
        <end position="677"/>
    </location>
</feature>
<dbReference type="InterPro" id="IPR043151">
    <property type="entry name" value="BAH_sf"/>
</dbReference>
<reference evidence="11" key="1">
    <citation type="submission" date="2025-08" db="UniProtKB">
        <authorList>
            <consortium name="Ensembl"/>
        </authorList>
    </citation>
    <scope>IDENTIFICATION</scope>
</reference>
<keyword evidence="12" id="KW-1185">Reference proteome</keyword>
<feature type="compositionally biased region" description="Basic and acidic residues" evidence="9">
    <location>
        <begin position="523"/>
        <end position="542"/>
    </location>
</feature>
<feature type="compositionally biased region" description="Basic and acidic residues" evidence="9">
    <location>
        <begin position="441"/>
        <end position="450"/>
    </location>
</feature>
<dbReference type="AlphaFoldDB" id="A0A674EV16"/>
<feature type="compositionally biased region" description="Basic and acidic residues" evidence="9">
    <location>
        <begin position="328"/>
        <end position="340"/>
    </location>
</feature>
<dbReference type="SMART" id="SM01014">
    <property type="entry name" value="ARID"/>
    <property type="match status" value="1"/>
</dbReference>
<sequence length="1145" mass="129527">MEPNSPKWVGSSCGLHGPYIFYKAFKFHRDGKPRILSLGDFFFVRCKPGDPICIAELQLLWEERTTKQLLSSSKLYFLPEDTPSGRTVYHGEVASRERCTDRCKHEVIAVSEKVIVRLEDLVKWTIPEFSEWSHGLRAAPLKPSVLRELGTNGHREALHRYRESTFTSGLNFRDIQRERSQLGQEDDGKKVLVMSYPQYCRYRSVLARLREQPSALLTDHTVLALGGIVSQHDTTRILYCRDTFEHPTLLQNESVCEEFAPNLKGRPRKKKLSVSQRRDSQGHSQGPQGPQEPSTPENKSPTKVKPNCKVTVPTRGTMAKPRICKQASVEEKVEREKKEEKEEDEESSKESRADEQAFLVALYKYMKERDTPIDRIPFLGFKQINLWTMFQAAQKLGGYELITVRRQWKNVYDELGGNPGSTSAATCTRRHYERLLLPYERYTKGEKDKPLPSAKPKKQEHGAQEGGAKPKGVTAKRPKGGLNQRQVARKERESDDTAKSRELSQVSEEKEENQEPAVMKQDPLPRKEPEEELQHTLKKEETLSQEEVSCLNPPNTDCHRATPVLHSDLCPQPEWRHPSQPQSDTFNPEQRDQADGTLSKTPNPHNWDNNNSKPRYSSLADPSTPDTPVAKDTDSHGYGHGGRVGKVLPMCKQSPPPLQLYSTESLTDKQDSPSKNKEINQCHVHTPTAYSKDNLGVMSPLAKKKLLSQVCETSHYSFSSPPLPPPTPSASVGDVSDSCVEEVVKLRQDSIPDSPEMAPVFRPSVIQHAQSVKPQQERSPLGDLSEPFTCRVSHFQPRLNPPWHHYLHRTEHQDGVENAGETRMQQHPSQAPPGFAGDCYSSPHLHNLYRQTENCLSQERMANYPNRDKQGHFIGECQSSEGFSLNNPDREGLAYRAPHFSERTQTHGDRPLDEEPRDFSISKPVTQRMSFTKPSFCGLPYPMMHQSLDYHPKACRVLPMTISTPKQNPDPPQPFFNPKSHAETVSASRPIKRSLGELENEAVPDRKVRVVTPMHPAGSVRRGDPQGEELKPAEPAHAIHLHIPEGHTYPPHAPFYPGMYPGMQDALHHNLQYLKSQTAVSPLVPPLAFHSMMLQRQLMASQPSPHHFYRHPGGAALYGDLLHHLYPLSTLTHPQLSSMHPSTRL</sequence>
<keyword evidence="4" id="KW-0805">Transcription regulation</keyword>
<dbReference type="Ensembl" id="ENSSTUT00000119994.1">
    <property type="protein sequence ID" value="ENSSTUP00000112096.1"/>
    <property type="gene ID" value="ENSSTUG00000049602.1"/>
</dbReference>
<dbReference type="Gene3D" id="2.30.30.490">
    <property type="match status" value="1"/>
</dbReference>
<accession>A0A674EV16</accession>
<name>A0A674EV16_SALTR</name>
<dbReference type="InterPro" id="IPR036431">
    <property type="entry name" value="ARID_dom_sf"/>
</dbReference>
<evidence type="ECO:0000256" key="4">
    <source>
        <dbReference type="ARBA" id="ARBA00023015"/>
    </source>
</evidence>
<keyword evidence="6" id="KW-0010">Activator</keyword>
<dbReference type="SMART" id="SM00501">
    <property type="entry name" value="BRIGHT"/>
    <property type="match status" value="1"/>
</dbReference>
<keyword evidence="7" id="KW-0804">Transcription</keyword>
<evidence type="ECO:0000256" key="2">
    <source>
        <dbReference type="ARBA" id="ARBA00010608"/>
    </source>
</evidence>
<dbReference type="GO" id="GO:0005634">
    <property type="term" value="C:nucleus"/>
    <property type="evidence" value="ECO:0007669"/>
    <property type="project" value="UniProtKB-SubCell"/>
</dbReference>
<dbReference type="Gene3D" id="1.10.150.60">
    <property type="entry name" value="ARID DNA-binding domain"/>
    <property type="match status" value="1"/>
</dbReference>
<evidence type="ECO:0000256" key="9">
    <source>
        <dbReference type="SAM" id="MobiDB-lite"/>
    </source>
</evidence>
<dbReference type="InterPro" id="IPR051232">
    <property type="entry name" value="ARID/SWI1_ChromRemod"/>
</dbReference>
<feature type="compositionally biased region" description="Low complexity" evidence="9">
    <location>
        <begin position="282"/>
        <end position="294"/>
    </location>
</feature>
<evidence type="ECO:0000259" key="10">
    <source>
        <dbReference type="PROSITE" id="PS51011"/>
    </source>
</evidence>
<dbReference type="OMA" id="KAEGYQD"/>
<evidence type="ECO:0000313" key="11">
    <source>
        <dbReference type="Ensembl" id="ENSSTUP00000112096.1"/>
    </source>
</evidence>
<organism evidence="11 12">
    <name type="scientific">Salmo trutta</name>
    <name type="common">Brown trout</name>
    <dbReference type="NCBI Taxonomy" id="8032"/>
    <lineage>
        <taxon>Eukaryota</taxon>
        <taxon>Metazoa</taxon>
        <taxon>Chordata</taxon>
        <taxon>Craniata</taxon>
        <taxon>Vertebrata</taxon>
        <taxon>Euteleostomi</taxon>
        <taxon>Actinopterygii</taxon>
        <taxon>Neopterygii</taxon>
        <taxon>Teleostei</taxon>
        <taxon>Protacanthopterygii</taxon>
        <taxon>Salmoniformes</taxon>
        <taxon>Salmonidae</taxon>
        <taxon>Salmoninae</taxon>
        <taxon>Salmo</taxon>
    </lineage>
</organism>
<feature type="region of interest" description="Disordered" evidence="9">
    <location>
        <begin position="261"/>
        <end position="353"/>
    </location>
</feature>
<gene>
    <name evidence="11" type="primary">LOC115153284</name>
</gene>
<evidence type="ECO:0000256" key="3">
    <source>
        <dbReference type="ARBA" id="ARBA00013841"/>
    </source>
</evidence>
<dbReference type="InParanoid" id="A0A674EV16"/>
<dbReference type="InterPro" id="IPR030408">
    <property type="entry name" value="ARID5B_ARID/BRIGHT_DNA-bd"/>
</dbReference>
<dbReference type="SUPFAM" id="SSF46774">
    <property type="entry name" value="ARID-like"/>
    <property type="match status" value="1"/>
</dbReference>
<feature type="domain" description="ARID" evidence="10">
    <location>
        <begin position="352"/>
        <end position="444"/>
    </location>
</feature>
<dbReference type="FunFam" id="1.10.150.60:FF:000004">
    <property type="entry name" value="AT-rich interactive domain-containing protein 5B"/>
    <property type="match status" value="1"/>
</dbReference>
<evidence type="ECO:0000256" key="6">
    <source>
        <dbReference type="ARBA" id="ARBA00023159"/>
    </source>
</evidence>
<proteinExistence type="inferred from homology"/>
<dbReference type="Proteomes" id="UP000472277">
    <property type="component" value="Chromosome 18"/>
</dbReference>
<feature type="compositionally biased region" description="Polar residues" evidence="9">
    <location>
        <begin position="596"/>
        <end position="626"/>
    </location>
</feature>
<dbReference type="GO" id="GO:0006357">
    <property type="term" value="P:regulation of transcription by RNA polymerase II"/>
    <property type="evidence" value="ECO:0007669"/>
    <property type="project" value="TreeGrafter"/>
</dbReference>
<comment type="subcellular location">
    <subcellularLocation>
        <location evidence="1">Nucleus</location>
    </subcellularLocation>
</comment>
<keyword evidence="8" id="KW-0539">Nucleus</keyword>
<dbReference type="CDD" id="cd16885">
    <property type="entry name" value="ARID_ARID5B"/>
    <property type="match status" value="1"/>
</dbReference>
<comment type="similarity">
    <text evidence="2">Belongs to the ARID5B family.</text>
</comment>
<dbReference type="Pfam" id="PF01388">
    <property type="entry name" value="ARID"/>
    <property type="match status" value="1"/>
</dbReference>
<protein>
    <recommendedName>
        <fullName evidence="3">AT-rich interactive domain-containing protein 5B</fullName>
    </recommendedName>
</protein>
<feature type="compositionally biased region" description="Polar residues" evidence="9">
    <location>
        <begin position="579"/>
        <end position="588"/>
    </location>
</feature>
<evidence type="ECO:0000256" key="7">
    <source>
        <dbReference type="ARBA" id="ARBA00023163"/>
    </source>
</evidence>
<dbReference type="KEGG" id="stru:115153284"/>
<dbReference type="RefSeq" id="XP_029554428.1">
    <property type="nucleotide sequence ID" value="XM_029698568.1"/>
</dbReference>
<reference evidence="11" key="2">
    <citation type="submission" date="2025-09" db="UniProtKB">
        <authorList>
            <consortium name="Ensembl"/>
        </authorList>
    </citation>
    <scope>IDENTIFICATION</scope>
</reference>
<dbReference type="OrthoDB" id="1938591at2759"/>
<dbReference type="InterPro" id="IPR001606">
    <property type="entry name" value="ARID_dom"/>
</dbReference>
<feature type="compositionally biased region" description="Basic and acidic residues" evidence="9">
    <location>
        <begin position="488"/>
        <end position="502"/>
    </location>
</feature>
<evidence type="ECO:0000313" key="12">
    <source>
        <dbReference type="Proteomes" id="UP000472277"/>
    </source>
</evidence>
<dbReference type="PANTHER" id="PTHR13964">
    <property type="entry name" value="RBP-RELATED"/>
    <property type="match status" value="1"/>
</dbReference>
<evidence type="ECO:0000256" key="8">
    <source>
        <dbReference type="ARBA" id="ARBA00023242"/>
    </source>
</evidence>
<dbReference type="GeneTree" id="ENSGT00940000163584"/>
<feature type="region of interest" description="Disordered" evidence="9">
    <location>
        <begin position="439"/>
        <end position="677"/>
    </location>
</feature>
<keyword evidence="5" id="KW-0238">DNA-binding</keyword>
<evidence type="ECO:0000256" key="1">
    <source>
        <dbReference type="ARBA" id="ARBA00004123"/>
    </source>
</evidence>
<dbReference type="FunCoup" id="A0A674EV16">
    <property type="interactions" value="1277"/>
</dbReference>
<dbReference type="GeneID" id="115153284"/>
<dbReference type="GO" id="GO:0000976">
    <property type="term" value="F:transcription cis-regulatory region binding"/>
    <property type="evidence" value="ECO:0007669"/>
    <property type="project" value="TreeGrafter"/>
</dbReference>
<dbReference type="PROSITE" id="PS51011">
    <property type="entry name" value="ARID"/>
    <property type="match status" value="1"/>
</dbReference>